<accession>A0AAV9ZUP8</accession>
<feature type="region of interest" description="Disordered" evidence="1">
    <location>
        <begin position="119"/>
        <end position="138"/>
    </location>
</feature>
<reference evidence="2 3" key="1">
    <citation type="journal article" date="2024" name="J Genomics">
        <title>Draft genome sequencing and assembly of Favolaschia claudopus CIRM-BRFM 2984 isolated from oak limbs.</title>
        <authorList>
            <person name="Navarro D."/>
            <person name="Drula E."/>
            <person name="Chaduli D."/>
            <person name="Cazenave R."/>
            <person name="Ahrendt S."/>
            <person name="Wang J."/>
            <person name="Lipzen A."/>
            <person name="Daum C."/>
            <person name="Barry K."/>
            <person name="Grigoriev I.V."/>
            <person name="Favel A."/>
            <person name="Rosso M.N."/>
            <person name="Martin F."/>
        </authorList>
    </citation>
    <scope>NUCLEOTIDE SEQUENCE [LARGE SCALE GENOMIC DNA]</scope>
    <source>
        <strain evidence="2 3">CIRM-BRFM 2984</strain>
    </source>
</reference>
<evidence type="ECO:0000313" key="3">
    <source>
        <dbReference type="Proteomes" id="UP001362999"/>
    </source>
</evidence>
<proteinExistence type="predicted"/>
<evidence type="ECO:0000313" key="2">
    <source>
        <dbReference type="EMBL" id="KAK6992595.1"/>
    </source>
</evidence>
<dbReference type="AlphaFoldDB" id="A0AAV9ZUP8"/>
<dbReference type="EMBL" id="JAWWNJ010000108">
    <property type="protein sequence ID" value="KAK6992595.1"/>
    <property type="molecule type" value="Genomic_DNA"/>
</dbReference>
<comment type="caution">
    <text evidence="2">The sequence shown here is derived from an EMBL/GenBank/DDBJ whole genome shotgun (WGS) entry which is preliminary data.</text>
</comment>
<keyword evidence="3" id="KW-1185">Reference proteome</keyword>
<sequence length="643" mass="70048">MSLSWKRTGSKISFSSPALAAKQGHVKVEQDSDKEFFAAFGFIQRDLNPAETPEVQPDPVAGPSSQPSPKISTFLADQDRMALHNPARPIDWRKGAMTSWLLPVVYLSIFFSNSSQVLAGSPSKKGKGKARAVPEDEDVEMEDVGVDVEMTIEDHPVVGFADPPPFSRGPAAALAFRHSGVSPQVKAERITWLWVDEMNRYTQWMRARERQRTFHTHPLPILRTMLAIGFQQQHLEPNSSVTAILSFLPTRTCEFLSTVACGQFVSAVNEGIETNALVESKATDKPLAKGQVTYVRVISSKDNSPLCTPIACMQRYMAAYPADLAWAVTSLVALGHPLDLLAEDVKVIVADLELPEDAAATLITLLPLFSDGMPEIEGHPLYFGVSDRKTPFERMIHDKKLDSATRFMNYMEINFNFASITPYSIPDCSVLLSTGLRTDREAGDVEVGLIEIIGPPALNSAVGGFIPHFVPSPSLQHIVAAAQPSITDVFGSGSALDIQTDINRFLDNQKKFLESNVTGTTIHASSYEAVLQNGPGVCRTAGGIVPGVRLLDTISLEDYQAKRGSETVGGIWDATTGKALQSFRNIVSHLRPALPPRGDLEPTLIAQCLGPTFNLWPLSTHNCVFWLHATAVAEPPDFPIAGP</sequence>
<dbReference type="Proteomes" id="UP001362999">
    <property type="component" value="Unassembled WGS sequence"/>
</dbReference>
<gene>
    <name evidence="2" type="ORF">R3P38DRAFT_3429853</name>
</gene>
<protein>
    <submittedName>
        <fullName evidence="2">Uncharacterized protein</fullName>
    </submittedName>
</protein>
<name>A0AAV9ZUP8_9AGAR</name>
<feature type="region of interest" description="Disordered" evidence="1">
    <location>
        <begin position="49"/>
        <end position="71"/>
    </location>
</feature>
<evidence type="ECO:0000256" key="1">
    <source>
        <dbReference type="SAM" id="MobiDB-lite"/>
    </source>
</evidence>
<organism evidence="2 3">
    <name type="scientific">Favolaschia claudopus</name>
    <dbReference type="NCBI Taxonomy" id="2862362"/>
    <lineage>
        <taxon>Eukaryota</taxon>
        <taxon>Fungi</taxon>
        <taxon>Dikarya</taxon>
        <taxon>Basidiomycota</taxon>
        <taxon>Agaricomycotina</taxon>
        <taxon>Agaricomycetes</taxon>
        <taxon>Agaricomycetidae</taxon>
        <taxon>Agaricales</taxon>
        <taxon>Marasmiineae</taxon>
        <taxon>Mycenaceae</taxon>
        <taxon>Favolaschia</taxon>
    </lineage>
</organism>